<evidence type="ECO:0000313" key="2">
    <source>
        <dbReference type="EMBL" id="TDT16156.1"/>
    </source>
</evidence>
<comment type="caution">
    <text evidence="2">The sequence shown here is derived from an EMBL/GenBank/DDBJ whole genome shotgun (WGS) entry which is preliminary data.</text>
</comment>
<dbReference type="NCBIfam" id="TIGR01509">
    <property type="entry name" value="HAD-SF-IA-v3"/>
    <property type="match status" value="1"/>
</dbReference>
<dbReference type="Gene3D" id="1.10.150.240">
    <property type="entry name" value="Putative phosphatase, domain 2"/>
    <property type="match status" value="1"/>
</dbReference>
<dbReference type="InterPro" id="IPR006439">
    <property type="entry name" value="HAD-SF_hydro_IA"/>
</dbReference>
<dbReference type="InterPro" id="IPR036412">
    <property type="entry name" value="HAD-like_sf"/>
</dbReference>
<proteinExistence type="inferred from homology"/>
<sequence length="237" mass="24800">MTLSINWTRAGAVLFDLDGVVTPTARIHERAWADLFADYDFTPDDYLASVDGRPRYDGVQTFLRSRGVELPWGDPSDPPGDTTVCAMGNRKNDSFNAVLERDGIAPYPGTMVVIDALDAAGVPSAIVSSSRNARAVLAAAEITDRFVTVVDGTTAAEEHLAGKPDPAMFLAAAAHVDVDPARCIVVEDATSGVAAGAAGGFSLVIGIDRGGNRESLLAAGADLVVDDLDETIVSNRP</sequence>
<dbReference type="AlphaFoldDB" id="A0A4R7I0T0"/>
<dbReference type="Pfam" id="PF00702">
    <property type="entry name" value="Hydrolase"/>
    <property type="match status" value="1"/>
</dbReference>
<dbReference type="PANTHER" id="PTHR43481:SF4">
    <property type="entry name" value="GLYCEROL-1-PHOSPHATE PHOSPHOHYDROLASE 1-RELATED"/>
    <property type="match status" value="1"/>
</dbReference>
<dbReference type="PANTHER" id="PTHR43481">
    <property type="entry name" value="FRUCTOSE-1-PHOSPHATE PHOSPHATASE"/>
    <property type="match status" value="1"/>
</dbReference>
<dbReference type="NCBIfam" id="TIGR02009">
    <property type="entry name" value="PGMB-YQAB-SF"/>
    <property type="match status" value="1"/>
</dbReference>
<dbReference type="InterPro" id="IPR010976">
    <property type="entry name" value="B-phosphoglucomutase_hydrolase"/>
</dbReference>
<evidence type="ECO:0000256" key="1">
    <source>
        <dbReference type="ARBA" id="ARBA00006171"/>
    </source>
</evidence>
<dbReference type="SFLD" id="SFLDG01129">
    <property type="entry name" value="C1.5:_HAD__Beta-PGM__Phosphata"/>
    <property type="match status" value="1"/>
</dbReference>
<protein>
    <submittedName>
        <fullName evidence="2">HAD superfamily hydrolase (TIGR01509 family)/beta-phosphoglucomutase family hydrolase</fullName>
    </submittedName>
</protein>
<organism evidence="2 3">
    <name type="scientific">Ilumatobacter fluminis</name>
    <dbReference type="NCBI Taxonomy" id="467091"/>
    <lineage>
        <taxon>Bacteria</taxon>
        <taxon>Bacillati</taxon>
        <taxon>Actinomycetota</taxon>
        <taxon>Acidimicrobiia</taxon>
        <taxon>Acidimicrobiales</taxon>
        <taxon>Ilumatobacteraceae</taxon>
        <taxon>Ilumatobacter</taxon>
    </lineage>
</organism>
<dbReference type="SUPFAM" id="SSF56784">
    <property type="entry name" value="HAD-like"/>
    <property type="match status" value="1"/>
</dbReference>
<dbReference type="RefSeq" id="WP_133868554.1">
    <property type="nucleotide sequence ID" value="NZ_SOAU01000001.1"/>
</dbReference>
<dbReference type="InterPro" id="IPR023198">
    <property type="entry name" value="PGP-like_dom2"/>
</dbReference>
<keyword evidence="3" id="KW-1185">Reference proteome</keyword>
<keyword evidence="2" id="KW-0378">Hydrolase</keyword>
<dbReference type="OrthoDB" id="9816160at2"/>
<dbReference type="Gene3D" id="3.40.50.1000">
    <property type="entry name" value="HAD superfamily/HAD-like"/>
    <property type="match status" value="1"/>
</dbReference>
<reference evidence="2 3" key="1">
    <citation type="submission" date="2019-03" db="EMBL/GenBank/DDBJ databases">
        <title>Sequencing the genomes of 1000 actinobacteria strains.</title>
        <authorList>
            <person name="Klenk H.-P."/>
        </authorList>
    </citation>
    <scope>NUCLEOTIDE SEQUENCE [LARGE SCALE GENOMIC DNA]</scope>
    <source>
        <strain evidence="2 3">DSM 18936</strain>
    </source>
</reference>
<dbReference type="GO" id="GO:0050308">
    <property type="term" value="F:sugar-phosphatase activity"/>
    <property type="evidence" value="ECO:0007669"/>
    <property type="project" value="TreeGrafter"/>
</dbReference>
<dbReference type="Proteomes" id="UP000294558">
    <property type="component" value="Unassembled WGS sequence"/>
</dbReference>
<dbReference type="InterPro" id="IPR023214">
    <property type="entry name" value="HAD_sf"/>
</dbReference>
<name>A0A4R7I0T0_9ACTN</name>
<dbReference type="EMBL" id="SOAU01000001">
    <property type="protein sequence ID" value="TDT16156.1"/>
    <property type="molecule type" value="Genomic_DNA"/>
</dbReference>
<accession>A0A4R7I0T0</accession>
<evidence type="ECO:0000313" key="3">
    <source>
        <dbReference type="Proteomes" id="UP000294558"/>
    </source>
</evidence>
<dbReference type="SFLD" id="SFLDS00003">
    <property type="entry name" value="Haloacid_Dehalogenase"/>
    <property type="match status" value="1"/>
</dbReference>
<gene>
    <name evidence="2" type="ORF">BDK89_1738</name>
</gene>
<dbReference type="InterPro" id="IPR051806">
    <property type="entry name" value="HAD-like_SPP"/>
</dbReference>
<comment type="similarity">
    <text evidence="1">Belongs to the HAD-like hydrolase superfamily. CbbY/CbbZ/Gph/YieH family.</text>
</comment>